<evidence type="ECO:0000256" key="1">
    <source>
        <dbReference type="ARBA" id="ARBA00022801"/>
    </source>
</evidence>
<proteinExistence type="predicted"/>
<dbReference type="Proteomes" id="UP001163328">
    <property type="component" value="Chromosome"/>
</dbReference>
<evidence type="ECO:0000313" key="4">
    <source>
        <dbReference type="Proteomes" id="UP001163328"/>
    </source>
</evidence>
<reference evidence="3" key="1">
    <citation type="submission" date="2021-08" db="EMBL/GenBank/DDBJ databases">
        <title>Flavobacterium sp. strain CC-SYL302.</title>
        <authorList>
            <person name="Lin S.-Y."/>
            <person name="Lee T.-H."/>
            <person name="Young C.-C."/>
        </authorList>
    </citation>
    <scope>NUCLEOTIDE SEQUENCE</scope>
    <source>
        <strain evidence="3">CC-SYL302</strain>
    </source>
</reference>
<dbReference type="Gene3D" id="3.60.110.10">
    <property type="entry name" value="Carbon-nitrogen hydrolase"/>
    <property type="match status" value="2"/>
</dbReference>
<sequence length="577" mass="62551">MSTLLHKKIKVAAVDFIPKWGSFNENLTNLVDAVSEVAKQNVDYAVFPETILSGYLFTDSNEMAPYFDTIPGKTTEALLPLVKKHNMYISVGIAERDIENNVPYNSAVLLGPEGIVGVYRKNGLNSQDQKVFAPGNTGIPVFDTALGKIGLLICYDDTYWQYARLAMLQGAQIIGWHSVSDRIMPGSSKAELIGDHSTVSHVQHMSALNGVFTICATRTGIETNPLTKKQLYYNGGSSIWNPMGQKIAQAPIVGPEELPYGLHGVYTAIIQLEEAAVRQQQILKKRKTDLYNPLLSFHRSPTDANATTTTCTTSLKAVQWLTNESKLAGVKVAKNEILVLPELSALPHTNTINAILNAAESQNGPFEQQLCAIAKAGAGYVVGSYPEKDADKVYHTVVLAGPDGSVLARYRATHLNERDLGWATPGNEVSVTSTPIGRIALAVAYELEITELGGMYAALRADVLAAPAGLPHPLKVQIDANLYSIKNPPTNKADYYPYAAATLNQMWVICGGRREGAFTSAAIYGPEPVVLTETLLAAENEDAVQLTSTIPAPYSWLNQERLITGQVAALFPPIVKK</sequence>
<dbReference type="InterPro" id="IPR050345">
    <property type="entry name" value="Aliph_Amidase/BUP"/>
</dbReference>
<dbReference type="SUPFAM" id="SSF56317">
    <property type="entry name" value="Carbon-nitrogen hydrolase"/>
    <property type="match status" value="2"/>
</dbReference>
<protein>
    <submittedName>
        <fullName evidence="3">Carbon-nitrogen hydrolase family protein</fullName>
    </submittedName>
</protein>
<feature type="domain" description="CN hydrolase" evidence="2">
    <location>
        <begin position="297"/>
        <end position="552"/>
    </location>
</feature>
<dbReference type="InterPro" id="IPR003010">
    <property type="entry name" value="C-N_Hydrolase"/>
</dbReference>
<dbReference type="Pfam" id="PF00795">
    <property type="entry name" value="CN_hydrolase"/>
    <property type="match status" value="2"/>
</dbReference>
<evidence type="ECO:0000313" key="3">
    <source>
        <dbReference type="EMBL" id="UYW01379.1"/>
    </source>
</evidence>
<dbReference type="PANTHER" id="PTHR43674:SF2">
    <property type="entry name" value="BETA-UREIDOPROPIONASE"/>
    <property type="match status" value="1"/>
</dbReference>
<gene>
    <name evidence="3" type="ORF">K5I29_13270</name>
</gene>
<dbReference type="RefSeq" id="WP_264433847.1">
    <property type="nucleotide sequence ID" value="NZ_CP081495.1"/>
</dbReference>
<dbReference type="GO" id="GO:0016787">
    <property type="term" value="F:hydrolase activity"/>
    <property type="evidence" value="ECO:0007669"/>
    <property type="project" value="UniProtKB-KW"/>
</dbReference>
<accession>A0ABY6LYR8</accession>
<dbReference type="PROSITE" id="PS50263">
    <property type="entry name" value="CN_HYDROLASE"/>
    <property type="match status" value="2"/>
</dbReference>
<evidence type="ECO:0000259" key="2">
    <source>
        <dbReference type="PROSITE" id="PS50263"/>
    </source>
</evidence>
<keyword evidence="1 3" id="KW-0378">Hydrolase</keyword>
<dbReference type="InterPro" id="IPR036526">
    <property type="entry name" value="C-N_Hydrolase_sf"/>
</dbReference>
<dbReference type="CDD" id="cd07197">
    <property type="entry name" value="nitrilase"/>
    <property type="match status" value="2"/>
</dbReference>
<name>A0ABY6LYR8_9FLAO</name>
<feature type="domain" description="CN hydrolase" evidence="2">
    <location>
        <begin position="9"/>
        <end position="272"/>
    </location>
</feature>
<dbReference type="EMBL" id="CP081495">
    <property type="protein sequence ID" value="UYW01379.1"/>
    <property type="molecule type" value="Genomic_DNA"/>
</dbReference>
<organism evidence="3 4">
    <name type="scientific">Flavobacterium agricola</name>
    <dbReference type="NCBI Taxonomy" id="2870839"/>
    <lineage>
        <taxon>Bacteria</taxon>
        <taxon>Pseudomonadati</taxon>
        <taxon>Bacteroidota</taxon>
        <taxon>Flavobacteriia</taxon>
        <taxon>Flavobacteriales</taxon>
        <taxon>Flavobacteriaceae</taxon>
        <taxon>Flavobacterium</taxon>
    </lineage>
</organism>
<keyword evidence="4" id="KW-1185">Reference proteome</keyword>
<dbReference type="PANTHER" id="PTHR43674">
    <property type="entry name" value="NITRILASE C965.09-RELATED"/>
    <property type="match status" value="1"/>
</dbReference>